<dbReference type="OrthoDB" id="1491375at2"/>
<keyword evidence="13" id="KW-1185">Reference proteome</keyword>
<dbReference type="EMBL" id="FOHK01000007">
    <property type="protein sequence ID" value="SET39648.1"/>
    <property type="molecule type" value="Genomic_DNA"/>
</dbReference>
<organism evidence="12 13">
    <name type="scientific">Thalassotalea agarivorans</name>
    <name type="common">Thalassomonas agarivorans</name>
    <dbReference type="NCBI Taxonomy" id="349064"/>
    <lineage>
        <taxon>Bacteria</taxon>
        <taxon>Pseudomonadati</taxon>
        <taxon>Pseudomonadota</taxon>
        <taxon>Gammaproteobacteria</taxon>
        <taxon>Alteromonadales</taxon>
        <taxon>Colwelliaceae</taxon>
        <taxon>Thalassotalea</taxon>
    </lineage>
</organism>
<dbReference type="InterPro" id="IPR036034">
    <property type="entry name" value="PDZ_sf"/>
</dbReference>
<dbReference type="AlphaFoldDB" id="A0A1I0E5X1"/>
<dbReference type="SUPFAM" id="SSF50156">
    <property type="entry name" value="PDZ domain-like"/>
    <property type="match status" value="1"/>
</dbReference>
<dbReference type="InterPro" id="IPR001639">
    <property type="entry name" value="T2SS_protein-GspC"/>
</dbReference>
<gene>
    <name evidence="12" type="ORF">SAMN05660429_01717</name>
</gene>
<evidence type="ECO:0000256" key="6">
    <source>
        <dbReference type="ARBA" id="ARBA00022692"/>
    </source>
</evidence>
<dbReference type="STRING" id="349064.SAMN05660429_01717"/>
<keyword evidence="5" id="KW-0997">Cell inner membrane</keyword>
<dbReference type="InterPro" id="IPR024961">
    <property type="entry name" value="T2SS_GspC_N"/>
</dbReference>
<dbReference type="GO" id="GO:0005886">
    <property type="term" value="C:plasma membrane"/>
    <property type="evidence" value="ECO:0007669"/>
    <property type="project" value="UniProtKB-SubCell"/>
</dbReference>
<dbReference type="Gene3D" id="2.30.42.10">
    <property type="match status" value="1"/>
</dbReference>
<feature type="domain" description="Type II secretion system protein GspC N-terminal" evidence="11">
    <location>
        <begin position="31"/>
        <end position="168"/>
    </location>
</feature>
<evidence type="ECO:0000256" key="3">
    <source>
        <dbReference type="ARBA" id="ARBA00022448"/>
    </source>
</evidence>
<feature type="compositionally biased region" description="Low complexity" evidence="10">
    <location>
        <begin position="176"/>
        <end position="192"/>
    </location>
</feature>
<reference evidence="12 13" key="1">
    <citation type="submission" date="2016-10" db="EMBL/GenBank/DDBJ databases">
        <authorList>
            <person name="de Groot N.N."/>
        </authorList>
    </citation>
    <scope>NUCLEOTIDE SEQUENCE [LARGE SCALE GENOMIC DNA]</scope>
    <source>
        <strain evidence="12 13">DSM 19706</strain>
    </source>
</reference>
<dbReference type="Pfam" id="PF11356">
    <property type="entry name" value="T2SSC"/>
    <property type="match status" value="1"/>
</dbReference>
<evidence type="ECO:0000313" key="13">
    <source>
        <dbReference type="Proteomes" id="UP000199308"/>
    </source>
</evidence>
<keyword evidence="8" id="KW-1133">Transmembrane helix</keyword>
<proteinExistence type="inferred from homology"/>
<feature type="compositionally biased region" description="Polar residues" evidence="10">
    <location>
        <begin position="193"/>
        <end position="202"/>
    </location>
</feature>
<evidence type="ECO:0000259" key="11">
    <source>
        <dbReference type="Pfam" id="PF11356"/>
    </source>
</evidence>
<feature type="region of interest" description="Disordered" evidence="10">
    <location>
        <begin position="176"/>
        <end position="217"/>
    </location>
</feature>
<evidence type="ECO:0000256" key="4">
    <source>
        <dbReference type="ARBA" id="ARBA00022475"/>
    </source>
</evidence>
<comment type="similarity">
    <text evidence="2">Belongs to the GSP C family.</text>
</comment>
<name>A0A1I0E5X1_THASX</name>
<keyword evidence="6" id="KW-0812">Transmembrane</keyword>
<accession>A0A1I0E5X1</accession>
<evidence type="ECO:0000256" key="2">
    <source>
        <dbReference type="ARBA" id="ARBA00007986"/>
    </source>
</evidence>
<protein>
    <submittedName>
        <fullName evidence="12">Type II secretion system protein C (GspC)</fullName>
    </submittedName>
</protein>
<evidence type="ECO:0000256" key="1">
    <source>
        <dbReference type="ARBA" id="ARBA00004533"/>
    </source>
</evidence>
<dbReference type="RefSeq" id="WP_093329270.1">
    <property type="nucleotide sequence ID" value="NZ_AP027363.1"/>
</dbReference>
<keyword evidence="9" id="KW-0472">Membrane</keyword>
<keyword evidence="7" id="KW-0653">Protein transport</keyword>
<dbReference type="GO" id="GO:0015627">
    <property type="term" value="C:type II protein secretion system complex"/>
    <property type="evidence" value="ECO:0007669"/>
    <property type="project" value="InterPro"/>
</dbReference>
<evidence type="ECO:0000256" key="5">
    <source>
        <dbReference type="ARBA" id="ARBA00022519"/>
    </source>
</evidence>
<dbReference type="Proteomes" id="UP000199308">
    <property type="component" value="Unassembled WGS sequence"/>
</dbReference>
<keyword evidence="3" id="KW-0813">Transport</keyword>
<evidence type="ECO:0000313" key="12">
    <source>
        <dbReference type="EMBL" id="SET39648.1"/>
    </source>
</evidence>
<dbReference type="GO" id="GO:0015628">
    <property type="term" value="P:protein secretion by the type II secretion system"/>
    <property type="evidence" value="ECO:0007669"/>
    <property type="project" value="InterPro"/>
</dbReference>
<evidence type="ECO:0000256" key="7">
    <source>
        <dbReference type="ARBA" id="ARBA00022927"/>
    </source>
</evidence>
<dbReference type="NCBIfam" id="TIGR01713">
    <property type="entry name" value="typeII_sec_gspC"/>
    <property type="match status" value="1"/>
</dbReference>
<dbReference type="Gene3D" id="2.30.30.830">
    <property type="match status" value="1"/>
</dbReference>
<comment type="subcellular location">
    <subcellularLocation>
        <location evidence="1">Cell inner membrane</location>
    </subcellularLocation>
</comment>
<sequence length="321" mass="34724">MQLSNMLDSLGSQLQQLPQQKIAQVVTLGFIVYTGYLLSQITWGSVAQPTAFVAPGTKTNSYNQASSREQLNLQTLKALNLFGLYTENKEPEAVEVVESAPETRLNISLSGLVASDDPSVAAAIITSSGAQETYGVGEKIKGTRATLERVLPDRVLIKQSGKLETLMLDGFDYETSASSNNSSARASSTQSRGVSNARTMPNNREIGPSVRTQSSDAFRASAQSLRDDLKDDPGKISDYLKISPKKENGEIIGYLLRPGKNRDFFNEAGLKSGDIATSVNGLDLTNPMEAAEALRQIRSESQIALMVRRGEELTEVLLSVD</sequence>
<evidence type="ECO:0000256" key="9">
    <source>
        <dbReference type="ARBA" id="ARBA00023136"/>
    </source>
</evidence>
<keyword evidence="4" id="KW-1003">Cell membrane</keyword>
<evidence type="ECO:0000256" key="8">
    <source>
        <dbReference type="ARBA" id="ARBA00022989"/>
    </source>
</evidence>
<evidence type="ECO:0000256" key="10">
    <source>
        <dbReference type="SAM" id="MobiDB-lite"/>
    </source>
</evidence>